<accession>A0A194Q0G5</accession>
<dbReference type="InterPro" id="IPR035595">
    <property type="entry name" value="UDP_glycos_trans_CS"/>
</dbReference>
<comment type="similarity">
    <text evidence="1 4">Belongs to the UDP-glycosyltransferase family.</text>
</comment>
<evidence type="ECO:0000313" key="5">
    <source>
        <dbReference type="EMBL" id="KPI98793.1"/>
    </source>
</evidence>
<evidence type="ECO:0000256" key="1">
    <source>
        <dbReference type="ARBA" id="ARBA00009995"/>
    </source>
</evidence>
<dbReference type="GO" id="GO:0008194">
    <property type="term" value="F:UDP-glycosyltransferase activity"/>
    <property type="evidence" value="ECO:0007669"/>
    <property type="project" value="InterPro"/>
</dbReference>
<keyword evidence="6" id="KW-1185">Reference proteome</keyword>
<dbReference type="Pfam" id="PF00201">
    <property type="entry name" value="UDPGT"/>
    <property type="match status" value="1"/>
</dbReference>
<evidence type="ECO:0000256" key="3">
    <source>
        <dbReference type="ARBA" id="ARBA00022679"/>
    </source>
</evidence>
<dbReference type="PROSITE" id="PS00375">
    <property type="entry name" value="UDPGT"/>
    <property type="match status" value="1"/>
</dbReference>
<dbReference type="PANTHER" id="PTHR48043:SF145">
    <property type="entry name" value="FI06409P-RELATED"/>
    <property type="match status" value="1"/>
</dbReference>
<keyword evidence="2 4" id="KW-0328">Glycosyltransferase</keyword>
<proteinExistence type="inferred from homology"/>
<gene>
    <name evidence="5" type="ORF">RR46_10111</name>
</gene>
<name>A0A194Q0G5_PAPXU</name>
<dbReference type="Gene3D" id="3.40.50.2000">
    <property type="entry name" value="Glycogen Phosphorylase B"/>
    <property type="match status" value="1"/>
</dbReference>
<dbReference type="AlphaFoldDB" id="A0A194Q0G5"/>
<sequence length="597" mass="69037">MFPVPGRSHAILGEGFVRHLLNDGHEVTYITPIIMKMTHPRLRQIDISNSKLMPPDQMFDTQNILMNKWDFKNIKFMLFVTTNFVNGTLTHPNIQRLIHDPSEQFDAVIVEWLYSELYAGFASVFDCPLIWSSSLDPHWLVLDLIDEIPNPAYNPQHLADIVTPLGFWNRAEELWHVIHTKYFKWRLRHKENHIFDNAFASSVALRGRILPPLNEVRYNGSLILGNSHLSAGTAMRLPPNYIPIGGYHIKENIDPLPPNLQDIADNARNGFIYFSMGSMLKSSRIPDEMKKGLLNVFSKLDQTIIWKFEQELPDRPNNVHIVSWAPQLSILAHPNCKLFITHGGLLSVLETLHFGVPIIGVPMFGDQHMNINRVVEKGFGMRVDLNDDVVGNMEIAIREILDNPRYAQKVKEYSFIYHDRSTSPGQELTHWVSHVIRTKGAPHLRSPGYMLPWYQKLYLDLAIVIFITHVTGIPYNISHPNLRRFEVDYFLESIPNMDSSRAFGRIIRELFISSLREKDVNMLLRDTKERFDLVVAEWMFNDLYAGLSALYDCPLLWFSATESHWMMLRLLEDTINSQDTTSKYIPPFITSYIIQDM</sequence>
<keyword evidence="3 4" id="KW-0808">Transferase</keyword>
<dbReference type="InterPro" id="IPR002213">
    <property type="entry name" value="UDP_glucos_trans"/>
</dbReference>
<dbReference type="PANTHER" id="PTHR48043">
    <property type="entry name" value="EG:EG0003.4 PROTEIN-RELATED"/>
    <property type="match status" value="1"/>
</dbReference>
<dbReference type="SUPFAM" id="SSF53756">
    <property type="entry name" value="UDP-Glycosyltransferase/glycogen phosphorylase"/>
    <property type="match status" value="1"/>
</dbReference>
<evidence type="ECO:0000256" key="2">
    <source>
        <dbReference type="ARBA" id="ARBA00022676"/>
    </source>
</evidence>
<evidence type="ECO:0000256" key="4">
    <source>
        <dbReference type="RuleBase" id="RU003718"/>
    </source>
</evidence>
<evidence type="ECO:0000313" key="6">
    <source>
        <dbReference type="Proteomes" id="UP000053268"/>
    </source>
</evidence>
<dbReference type="FunFam" id="3.40.50.2000:FF:000050">
    <property type="entry name" value="UDP-glucuronosyltransferase"/>
    <property type="match status" value="1"/>
</dbReference>
<protein>
    <submittedName>
        <fullName evidence="5">UDP-glucuronosyltransferase 3A1</fullName>
    </submittedName>
</protein>
<dbReference type="EMBL" id="KQ459582">
    <property type="protein sequence ID" value="KPI98793.1"/>
    <property type="molecule type" value="Genomic_DNA"/>
</dbReference>
<dbReference type="Proteomes" id="UP000053268">
    <property type="component" value="Unassembled WGS sequence"/>
</dbReference>
<dbReference type="InterPro" id="IPR050271">
    <property type="entry name" value="UDP-glycosyltransferase"/>
</dbReference>
<reference evidence="5 6" key="1">
    <citation type="journal article" date="2015" name="Nat. Commun.">
        <title>Outbred genome sequencing and CRISPR/Cas9 gene editing in butterflies.</title>
        <authorList>
            <person name="Li X."/>
            <person name="Fan D."/>
            <person name="Zhang W."/>
            <person name="Liu G."/>
            <person name="Zhang L."/>
            <person name="Zhao L."/>
            <person name="Fang X."/>
            <person name="Chen L."/>
            <person name="Dong Y."/>
            <person name="Chen Y."/>
            <person name="Ding Y."/>
            <person name="Zhao R."/>
            <person name="Feng M."/>
            <person name="Zhu Y."/>
            <person name="Feng Y."/>
            <person name="Jiang X."/>
            <person name="Zhu D."/>
            <person name="Xiang H."/>
            <person name="Feng X."/>
            <person name="Li S."/>
            <person name="Wang J."/>
            <person name="Zhang G."/>
            <person name="Kronforst M.R."/>
            <person name="Wang W."/>
        </authorList>
    </citation>
    <scope>NUCLEOTIDE SEQUENCE [LARGE SCALE GENOMIC DNA]</scope>
    <source>
        <strain evidence="5">Ya'a_city_454_Px</strain>
        <tissue evidence="5">Whole body</tissue>
    </source>
</reference>
<dbReference type="STRING" id="66420.A0A194Q0G5"/>
<organism evidence="5 6">
    <name type="scientific">Papilio xuthus</name>
    <name type="common">Asian swallowtail butterfly</name>
    <dbReference type="NCBI Taxonomy" id="66420"/>
    <lineage>
        <taxon>Eukaryota</taxon>
        <taxon>Metazoa</taxon>
        <taxon>Ecdysozoa</taxon>
        <taxon>Arthropoda</taxon>
        <taxon>Hexapoda</taxon>
        <taxon>Insecta</taxon>
        <taxon>Pterygota</taxon>
        <taxon>Neoptera</taxon>
        <taxon>Endopterygota</taxon>
        <taxon>Lepidoptera</taxon>
        <taxon>Glossata</taxon>
        <taxon>Ditrysia</taxon>
        <taxon>Papilionoidea</taxon>
        <taxon>Papilionidae</taxon>
        <taxon>Papilioninae</taxon>
        <taxon>Papilio</taxon>
    </lineage>
</organism>
<dbReference type="CDD" id="cd03784">
    <property type="entry name" value="GT1_Gtf-like"/>
    <property type="match status" value="1"/>
</dbReference>